<keyword evidence="8" id="KW-0804">Transcription</keyword>
<feature type="compositionally biased region" description="Basic residues" evidence="11">
    <location>
        <begin position="109"/>
        <end position="120"/>
    </location>
</feature>
<feature type="domain" description="C2H2-type" evidence="12">
    <location>
        <begin position="235"/>
        <end position="262"/>
    </location>
</feature>
<gene>
    <name evidence="13" type="ORF">AAFF_G00239370</name>
</gene>
<sequence>MGPRKYSKEGPDIPAQTWPCHRPPEGDEGAKVQAAAPAGGSAPRNGRQCLPDETGGAGQQRPARAGEGADARRRRGPDAAPPEAGREVGEGEEELLAEGELRLGLPGRGARRGRRGRRAAAGREEQAHVLYLREGVLRGQQPAQAHAHPQGRQALRLPAVRQGLHAVQPAEDPRPHAHSTVCCSDCKASCRSLPNAVPVWEGEKPYQCDLCQKSFAQKCQLVFHSRMHHGEEKPYKCDVCGLQFATSSNLKIHSRKHSGERPYVCDRCGQRFAQASTLTYHVRRHTGEKPYICDTCGKAFAVSSSLITHSRKHTVLRLTVCVWSATSRREAIRVPDVREVFHVLRRAQQTPSLPHR</sequence>
<dbReference type="FunFam" id="3.30.160.60:FF:000472">
    <property type="entry name" value="myoneurin isoform X1"/>
    <property type="match status" value="1"/>
</dbReference>
<feature type="compositionally biased region" description="Basic and acidic residues" evidence="11">
    <location>
        <begin position="1"/>
        <end position="11"/>
    </location>
</feature>
<dbReference type="PROSITE" id="PS50157">
    <property type="entry name" value="ZINC_FINGER_C2H2_2"/>
    <property type="match status" value="4"/>
</dbReference>
<keyword evidence="5" id="KW-0862">Zinc</keyword>
<evidence type="ECO:0000256" key="6">
    <source>
        <dbReference type="ARBA" id="ARBA00023015"/>
    </source>
</evidence>
<keyword evidence="2" id="KW-0479">Metal-binding</keyword>
<keyword evidence="3" id="KW-0677">Repeat</keyword>
<dbReference type="GO" id="GO:0005634">
    <property type="term" value="C:nucleus"/>
    <property type="evidence" value="ECO:0007669"/>
    <property type="project" value="UniProtKB-SubCell"/>
</dbReference>
<evidence type="ECO:0000256" key="8">
    <source>
        <dbReference type="ARBA" id="ARBA00023163"/>
    </source>
</evidence>
<evidence type="ECO:0000256" key="9">
    <source>
        <dbReference type="ARBA" id="ARBA00023242"/>
    </source>
</evidence>
<dbReference type="PANTHER" id="PTHR23235:SF120">
    <property type="entry name" value="KRUPPEL-LIKE FACTOR 15"/>
    <property type="match status" value="1"/>
</dbReference>
<evidence type="ECO:0000313" key="14">
    <source>
        <dbReference type="Proteomes" id="UP001221898"/>
    </source>
</evidence>
<comment type="caution">
    <text evidence="13">The sequence shown here is derived from an EMBL/GenBank/DDBJ whole genome shotgun (WGS) entry which is preliminary data.</text>
</comment>
<evidence type="ECO:0000256" key="3">
    <source>
        <dbReference type="ARBA" id="ARBA00022737"/>
    </source>
</evidence>
<evidence type="ECO:0000256" key="11">
    <source>
        <dbReference type="SAM" id="MobiDB-lite"/>
    </source>
</evidence>
<feature type="region of interest" description="Disordered" evidence="11">
    <location>
        <begin position="1"/>
        <end position="121"/>
    </location>
</feature>
<feature type="domain" description="C2H2-type" evidence="12">
    <location>
        <begin position="206"/>
        <end position="234"/>
    </location>
</feature>
<evidence type="ECO:0000259" key="12">
    <source>
        <dbReference type="PROSITE" id="PS50157"/>
    </source>
</evidence>
<dbReference type="GO" id="GO:0000978">
    <property type="term" value="F:RNA polymerase II cis-regulatory region sequence-specific DNA binding"/>
    <property type="evidence" value="ECO:0007669"/>
    <property type="project" value="TreeGrafter"/>
</dbReference>
<evidence type="ECO:0000313" key="13">
    <source>
        <dbReference type="EMBL" id="KAJ8378473.1"/>
    </source>
</evidence>
<dbReference type="PROSITE" id="PS00028">
    <property type="entry name" value="ZINC_FINGER_C2H2_1"/>
    <property type="match status" value="4"/>
</dbReference>
<dbReference type="GO" id="GO:0000981">
    <property type="term" value="F:DNA-binding transcription factor activity, RNA polymerase II-specific"/>
    <property type="evidence" value="ECO:0007669"/>
    <property type="project" value="TreeGrafter"/>
</dbReference>
<keyword evidence="7" id="KW-0238">DNA-binding</keyword>
<feature type="domain" description="C2H2-type" evidence="12">
    <location>
        <begin position="263"/>
        <end position="290"/>
    </location>
</feature>
<comment type="subcellular location">
    <subcellularLocation>
        <location evidence="1">Nucleus</location>
    </subcellularLocation>
</comment>
<dbReference type="GO" id="GO:0008270">
    <property type="term" value="F:zinc ion binding"/>
    <property type="evidence" value="ECO:0007669"/>
    <property type="project" value="UniProtKB-KW"/>
</dbReference>
<evidence type="ECO:0000256" key="2">
    <source>
        <dbReference type="ARBA" id="ARBA00022723"/>
    </source>
</evidence>
<protein>
    <recommendedName>
        <fullName evidence="12">C2H2-type domain-containing protein</fullName>
    </recommendedName>
</protein>
<dbReference type="EMBL" id="JAINUG010000319">
    <property type="protein sequence ID" value="KAJ8378473.1"/>
    <property type="molecule type" value="Genomic_DNA"/>
</dbReference>
<proteinExistence type="predicted"/>
<evidence type="ECO:0000256" key="5">
    <source>
        <dbReference type="ARBA" id="ARBA00022833"/>
    </source>
</evidence>
<keyword evidence="6" id="KW-0805">Transcription regulation</keyword>
<dbReference type="FunFam" id="3.30.160.60:FF:000678">
    <property type="entry name" value="Myoneurin isoform X1"/>
    <property type="match status" value="1"/>
</dbReference>
<dbReference type="InterPro" id="IPR013087">
    <property type="entry name" value="Znf_C2H2_type"/>
</dbReference>
<dbReference type="FunFam" id="3.30.160.60:FF:000029">
    <property type="entry name" value="GLI family zinc finger 4"/>
    <property type="match status" value="1"/>
</dbReference>
<dbReference type="SUPFAM" id="SSF57667">
    <property type="entry name" value="beta-beta-alpha zinc fingers"/>
    <property type="match status" value="3"/>
</dbReference>
<accession>A0AAD7W3X8</accession>
<keyword evidence="9" id="KW-0539">Nucleus</keyword>
<dbReference type="Proteomes" id="UP001221898">
    <property type="component" value="Unassembled WGS sequence"/>
</dbReference>
<evidence type="ECO:0000256" key="1">
    <source>
        <dbReference type="ARBA" id="ARBA00004123"/>
    </source>
</evidence>
<name>A0AAD7W3X8_9TELE</name>
<dbReference type="SMART" id="SM00355">
    <property type="entry name" value="ZnF_C2H2"/>
    <property type="match status" value="4"/>
</dbReference>
<dbReference type="Pfam" id="PF00096">
    <property type="entry name" value="zf-C2H2"/>
    <property type="match status" value="3"/>
</dbReference>
<feature type="domain" description="C2H2-type" evidence="12">
    <location>
        <begin position="291"/>
        <end position="318"/>
    </location>
</feature>
<keyword evidence="4 10" id="KW-0863">Zinc-finger</keyword>
<dbReference type="Gene3D" id="3.30.160.60">
    <property type="entry name" value="Classic Zinc Finger"/>
    <property type="match status" value="4"/>
</dbReference>
<dbReference type="InterPro" id="IPR036236">
    <property type="entry name" value="Znf_C2H2_sf"/>
</dbReference>
<keyword evidence="14" id="KW-1185">Reference proteome</keyword>
<dbReference type="AlphaFoldDB" id="A0AAD7W3X8"/>
<evidence type="ECO:0000256" key="4">
    <source>
        <dbReference type="ARBA" id="ARBA00022771"/>
    </source>
</evidence>
<organism evidence="13 14">
    <name type="scientific">Aldrovandia affinis</name>
    <dbReference type="NCBI Taxonomy" id="143900"/>
    <lineage>
        <taxon>Eukaryota</taxon>
        <taxon>Metazoa</taxon>
        <taxon>Chordata</taxon>
        <taxon>Craniata</taxon>
        <taxon>Vertebrata</taxon>
        <taxon>Euteleostomi</taxon>
        <taxon>Actinopterygii</taxon>
        <taxon>Neopterygii</taxon>
        <taxon>Teleostei</taxon>
        <taxon>Notacanthiformes</taxon>
        <taxon>Halosauridae</taxon>
        <taxon>Aldrovandia</taxon>
    </lineage>
</organism>
<dbReference type="FunFam" id="3.30.160.60:FF:000417">
    <property type="entry name" value="Zinc finger protein"/>
    <property type="match status" value="1"/>
</dbReference>
<reference evidence="13" key="1">
    <citation type="journal article" date="2023" name="Science">
        <title>Genome structures resolve the early diversification of teleost fishes.</title>
        <authorList>
            <person name="Parey E."/>
            <person name="Louis A."/>
            <person name="Montfort J."/>
            <person name="Bouchez O."/>
            <person name="Roques C."/>
            <person name="Iampietro C."/>
            <person name="Lluch J."/>
            <person name="Castinel A."/>
            <person name="Donnadieu C."/>
            <person name="Desvignes T."/>
            <person name="Floi Bucao C."/>
            <person name="Jouanno E."/>
            <person name="Wen M."/>
            <person name="Mejri S."/>
            <person name="Dirks R."/>
            <person name="Jansen H."/>
            <person name="Henkel C."/>
            <person name="Chen W.J."/>
            <person name="Zahm M."/>
            <person name="Cabau C."/>
            <person name="Klopp C."/>
            <person name="Thompson A.W."/>
            <person name="Robinson-Rechavi M."/>
            <person name="Braasch I."/>
            <person name="Lecointre G."/>
            <person name="Bobe J."/>
            <person name="Postlethwait J.H."/>
            <person name="Berthelot C."/>
            <person name="Roest Crollius H."/>
            <person name="Guiguen Y."/>
        </authorList>
    </citation>
    <scope>NUCLEOTIDE SEQUENCE</scope>
    <source>
        <strain evidence="13">NC1722</strain>
    </source>
</reference>
<feature type="compositionally biased region" description="Low complexity" evidence="11">
    <location>
        <begin position="59"/>
        <end position="68"/>
    </location>
</feature>
<dbReference type="PANTHER" id="PTHR23235">
    <property type="entry name" value="KRUEPPEL-LIKE TRANSCRIPTION FACTOR"/>
    <property type="match status" value="1"/>
</dbReference>
<evidence type="ECO:0000256" key="7">
    <source>
        <dbReference type="ARBA" id="ARBA00023125"/>
    </source>
</evidence>
<evidence type="ECO:0000256" key="10">
    <source>
        <dbReference type="PROSITE-ProRule" id="PRU00042"/>
    </source>
</evidence>